<keyword evidence="9" id="KW-1185">Reference proteome</keyword>
<comment type="caution">
    <text evidence="8">The sequence shown here is derived from an EMBL/GenBank/DDBJ whole genome shotgun (WGS) entry which is preliminary data.</text>
</comment>
<sequence length="527" mass="56691">MADEIKSPSLDHKMPQRASLGEVVDTQTGDTELLATLGYKQELRRHYSTIQIFAVAFSIMGLLPSIASTLSFSMPAGPVGMVWADMASAMPTAGGLYFWTHYYAADKLKNPLSFLVGYSNTIGLIGGLCSIDYGFANMLLSMVSIARDGNWSATRPVIYGTYVATVFAHGFMAIFFARVMPRIQSICIFLNIGLVVATVIALPIGKAHNAPPVNSGSYVFGGAENLTTWPTGWAFMLAWLSPIWTIGAFDSCVHMSEEATHAARAVPLGIISSSGLCGILGFLSLAVIAASMSTDIESILNSKFGQPMAQIYYDALGKQGALGFMAVVASVQFFMGLSIVLAASRQSWAFSRDGALPFSHFFRKVSQHRLMLYQPVRMVCGCVVAAAVIGLLSLIDNAAANALFSLAVAGNDLAWLTPIFCRLVWGKDKFVPGEFYTGKFSKPIGWIAVIYMVFAIVLCMIPTGGPDPSPEDMNYTVVINGALWLGALLYYAVHARKTFTGPQTTVSPEDVGKRIEVEGKSSEKSGL</sequence>
<name>A0A9W9Q3J1_9EURO</name>
<dbReference type="Proteomes" id="UP001147746">
    <property type="component" value="Unassembled WGS sequence"/>
</dbReference>
<keyword evidence="4 7" id="KW-1133">Transmembrane helix</keyword>
<dbReference type="EMBL" id="JAPZBO010000002">
    <property type="protein sequence ID" value="KAJ5323951.1"/>
    <property type="molecule type" value="Genomic_DNA"/>
</dbReference>
<evidence type="ECO:0000256" key="2">
    <source>
        <dbReference type="ARBA" id="ARBA00022448"/>
    </source>
</evidence>
<evidence type="ECO:0000313" key="9">
    <source>
        <dbReference type="Proteomes" id="UP001147746"/>
    </source>
</evidence>
<feature type="compositionally biased region" description="Basic and acidic residues" evidence="6">
    <location>
        <begin position="510"/>
        <end position="527"/>
    </location>
</feature>
<dbReference type="InterPro" id="IPR002293">
    <property type="entry name" value="AA/rel_permease1"/>
</dbReference>
<dbReference type="GO" id="GO:0016020">
    <property type="term" value="C:membrane"/>
    <property type="evidence" value="ECO:0007669"/>
    <property type="project" value="UniProtKB-SubCell"/>
</dbReference>
<feature type="transmembrane region" description="Helical" evidence="7">
    <location>
        <begin position="156"/>
        <end position="176"/>
    </location>
</feature>
<dbReference type="PANTHER" id="PTHR45649">
    <property type="entry name" value="AMINO-ACID PERMEASE BAT1"/>
    <property type="match status" value="1"/>
</dbReference>
<feature type="transmembrane region" description="Helical" evidence="7">
    <location>
        <begin position="188"/>
        <end position="205"/>
    </location>
</feature>
<evidence type="ECO:0000256" key="7">
    <source>
        <dbReference type="SAM" id="Phobius"/>
    </source>
</evidence>
<dbReference type="GO" id="GO:0022857">
    <property type="term" value="F:transmembrane transporter activity"/>
    <property type="evidence" value="ECO:0007669"/>
    <property type="project" value="InterPro"/>
</dbReference>
<gene>
    <name evidence="8" type="ORF">N7476_002551</name>
</gene>
<feature type="transmembrane region" description="Helical" evidence="7">
    <location>
        <begin position="112"/>
        <end position="136"/>
    </location>
</feature>
<feature type="transmembrane region" description="Helical" evidence="7">
    <location>
        <begin position="50"/>
        <end position="74"/>
    </location>
</feature>
<feature type="transmembrane region" description="Helical" evidence="7">
    <location>
        <begin position="265"/>
        <end position="290"/>
    </location>
</feature>
<proteinExistence type="predicted"/>
<dbReference type="Gene3D" id="1.20.1740.10">
    <property type="entry name" value="Amino acid/polyamine transporter I"/>
    <property type="match status" value="1"/>
</dbReference>
<evidence type="ECO:0000256" key="1">
    <source>
        <dbReference type="ARBA" id="ARBA00004141"/>
    </source>
</evidence>
<dbReference type="PANTHER" id="PTHR45649:SF21">
    <property type="entry name" value="TRANSPORTER, PUTATIVE (EUROFUNG)-RELATED"/>
    <property type="match status" value="1"/>
</dbReference>
<feature type="transmembrane region" description="Helical" evidence="7">
    <location>
        <begin position="321"/>
        <end position="343"/>
    </location>
</feature>
<dbReference type="AlphaFoldDB" id="A0A9W9Q3J1"/>
<feature type="region of interest" description="Disordered" evidence="6">
    <location>
        <begin position="503"/>
        <end position="527"/>
    </location>
</feature>
<evidence type="ECO:0000256" key="4">
    <source>
        <dbReference type="ARBA" id="ARBA00022989"/>
    </source>
</evidence>
<evidence type="ECO:0000256" key="5">
    <source>
        <dbReference type="ARBA" id="ARBA00023136"/>
    </source>
</evidence>
<evidence type="ECO:0008006" key="10">
    <source>
        <dbReference type="Google" id="ProtNLM"/>
    </source>
</evidence>
<keyword evidence="3 7" id="KW-0812">Transmembrane</keyword>
<feature type="transmembrane region" description="Helical" evidence="7">
    <location>
        <begin position="475"/>
        <end position="493"/>
    </location>
</feature>
<keyword evidence="2" id="KW-0813">Transport</keyword>
<evidence type="ECO:0000313" key="8">
    <source>
        <dbReference type="EMBL" id="KAJ5323951.1"/>
    </source>
</evidence>
<feature type="transmembrane region" description="Helical" evidence="7">
    <location>
        <begin position="80"/>
        <end position="100"/>
    </location>
</feature>
<dbReference type="Pfam" id="PF13520">
    <property type="entry name" value="AA_permease_2"/>
    <property type="match status" value="1"/>
</dbReference>
<reference evidence="8" key="1">
    <citation type="submission" date="2022-12" db="EMBL/GenBank/DDBJ databases">
        <authorList>
            <person name="Petersen C."/>
        </authorList>
    </citation>
    <scope>NUCLEOTIDE SEQUENCE</scope>
    <source>
        <strain evidence="8">IBT 21472</strain>
    </source>
</reference>
<feature type="transmembrane region" description="Helical" evidence="7">
    <location>
        <begin position="401"/>
        <end position="424"/>
    </location>
</feature>
<keyword evidence="5 7" id="KW-0472">Membrane</keyword>
<reference evidence="8" key="2">
    <citation type="journal article" date="2023" name="IMA Fungus">
        <title>Comparative genomic study of the Penicillium genus elucidates a diverse pangenome and 15 lateral gene transfer events.</title>
        <authorList>
            <person name="Petersen C."/>
            <person name="Sorensen T."/>
            <person name="Nielsen M.R."/>
            <person name="Sondergaard T.E."/>
            <person name="Sorensen J.L."/>
            <person name="Fitzpatrick D.A."/>
            <person name="Frisvad J.C."/>
            <person name="Nielsen K.L."/>
        </authorList>
    </citation>
    <scope>NUCLEOTIDE SEQUENCE</scope>
    <source>
        <strain evidence="8">IBT 21472</strain>
    </source>
</reference>
<accession>A0A9W9Q3J1</accession>
<dbReference type="PIRSF" id="PIRSF006060">
    <property type="entry name" value="AA_transporter"/>
    <property type="match status" value="1"/>
</dbReference>
<feature type="transmembrane region" description="Helical" evidence="7">
    <location>
        <begin position="233"/>
        <end position="253"/>
    </location>
</feature>
<evidence type="ECO:0000256" key="6">
    <source>
        <dbReference type="SAM" id="MobiDB-lite"/>
    </source>
</evidence>
<comment type="subcellular location">
    <subcellularLocation>
        <location evidence="1">Membrane</location>
        <topology evidence="1">Multi-pass membrane protein</topology>
    </subcellularLocation>
</comment>
<dbReference type="OrthoDB" id="3900342at2759"/>
<feature type="transmembrane region" description="Helical" evidence="7">
    <location>
        <begin position="376"/>
        <end position="395"/>
    </location>
</feature>
<organism evidence="8 9">
    <name type="scientific">Penicillium atrosanguineum</name>
    <dbReference type="NCBI Taxonomy" id="1132637"/>
    <lineage>
        <taxon>Eukaryota</taxon>
        <taxon>Fungi</taxon>
        <taxon>Dikarya</taxon>
        <taxon>Ascomycota</taxon>
        <taxon>Pezizomycotina</taxon>
        <taxon>Eurotiomycetes</taxon>
        <taxon>Eurotiomycetidae</taxon>
        <taxon>Eurotiales</taxon>
        <taxon>Aspergillaceae</taxon>
        <taxon>Penicillium</taxon>
    </lineage>
</organism>
<protein>
    <recommendedName>
        <fullName evidence="10">GABA permease</fullName>
    </recommendedName>
</protein>
<feature type="transmembrane region" description="Helical" evidence="7">
    <location>
        <begin position="444"/>
        <end position="463"/>
    </location>
</feature>
<evidence type="ECO:0000256" key="3">
    <source>
        <dbReference type="ARBA" id="ARBA00022692"/>
    </source>
</evidence>